<proteinExistence type="predicted"/>
<organism evidence="1 2">
    <name type="scientific">Rhizoctonia solani</name>
    <dbReference type="NCBI Taxonomy" id="456999"/>
    <lineage>
        <taxon>Eukaryota</taxon>
        <taxon>Fungi</taxon>
        <taxon>Dikarya</taxon>
        <taxon>Basidiomycota</taxon>
        <taxon>Agaricomycotina</taxon>
        <taxon>Agaricomycetes</taxon>
        <taxon>Cantharellales</taxon>
        <taxon>Ceratobasidiaceae</taxon>
        <taxon>Rhizoctonia</taxon>
    </lineage>
</organism>
<reference evidence="1" key="1">
    <citation type="submission" date="2021-01" db="EMBL/GenBank/DDBJ databases">
        <authorList>
            <person name="Kaushik A."/>
        </authorList>
    </citation>
    <scope>NUCLEOTIDE SEQUENCE</scope>
    <source>
        <strain evidence="1">Type strain: AG8-Rh-89/</strain>
    </source>
</reference>
<name>A0A8H3BXV9_9AGAM</name>
<sequence>MLYKLSDKVQKAKSALKGLQTHEAKKTWLLQLMGINPFDEAALDYKTLSLMKAIKLKLSEVCLLEQNLHPGIWLDEFNAITDKTLESGPATELVPYFQGITPSWALPNPSQHIDYHN</sequence>
<gene>
    <name evidence="1" type="ORF">RDB_LOCUS57583</name>
</gene>
<evidence type="ECO:0000313" key="2">
    <source>
        <dbReference type="Proteomes" id="UP000663850"/>
    </source>
</evidence>
<protein>
    <submittedName>
        <fullName evidence="1">Uncharacterized protein</fullName>
    </submittedName>
</protein>
<dbReference type="AlphaFoldDB" id="A0A8H3BXV9"/>
<accession>A0A8H3BXV9</accession>
<evidence type="ECO:0000313" key="1">
    <source>
        <dbReference type="EMBL" id="CAE6467144.1"/>
    </source>
</evidence>
<dbReference type="Proteomes" id="UP000663850">
    <property type="component" value="Unassembled WGS sequence"/>
</dbReference>
<comment type="caution">
    <text evidence="1">The sequence shown here is derived from an EMBL/GenBank/DDBJ whole genome shotgun (WGS) entry which is preliminary data.</text>
</comment>
<dbReference type="EMBL" id="CAJMWZ010003003">
    <property type="protein sequence ID" value="CAE6467144.1"/>
    <property type="molecule type" value="Genomic_DNA"/>
</dbReference>